<organism evidence="6 7">
    <name type="scientific">Candidatus Methylobacter favarea</name>
    <dbReference type="NCBI Taxonomy" id="2707345"/>
    <lineage>
        <taxon>Bacteria</taxon>
        <taxon>Pseudomonadati</taxon>
        <taxon>Pseudomonadota</taxon>
        <taxon>Gammaproteobacteria</taxon>
        <taxon>Methylococcales</taxon>
        <taxon>Methylococcaceae</taxon>
        <taxon>Methylobacter</taxon>
    </lineage>
</organism>
<comment type="caution">
    <text evidence="6">The sequence shown here is derived from an EMBL/GenBank/DDBJ whole genome shotgun (WGS) entry which is preliminary data.</text>
</comment>
<dbReference type="AlphaFoldDB" id="A0A8S0XED8"/>
<gene>
    <name evidence="6" type="primary">parD</name>
    <name evidence="6" type="ORF">METHB2_1150005</name>
</gene>
<dbReference type="SUPFAM" id="SSF47598">
    <property type="entry name" value="Ribbon-helix-helix"/>
    <property type="match status" value="1"/>
</dbReference>
<comment type="similarity">
    <text evidence="1">Belongs to the ParD antitoxin family.</text>
</comment>
<dbReference type="Pfam" id="PF03693">
    <property type="entry name" value="ParD_antitoxin"/>
    <property type="match status" value="1"/>
</dbReference>
<dbReference type="InterPro" id="IPR010985">
    <property type="entry name" value="Ribbon_hlx_hlx"/>
</dbReference>
<evidence type="ECO:0000256" key="1">
    <source>
        <dbReference type="ARBA" id="ARBA00008580"/>
    </source>
</evidence>
<dbReference type="NCBIfam" id="TIGR02606">
    <property type="entry name" value="antidote_CC2985"/>
    <property type="match status" value="1"/>
</dbReference>
<accession>A0A8S0XED8</accession>
<evidence type="ECO:0000256" key="3">
    <source>
        <dbReference type="ARBA" id="ARBA00022649"/>
    </source>
</evidence>
<reference evidence="6 7" key="1">
    <citation type="submission" date="2020-02" db="EMBL/GenBank/DDBJ databases">
        <authorList>
            <person name="Hogendoorn C."/>
        </authorList>
    </citation>
    <scope>NUCLEOTIDE SEQUENCE [LARGE SCALE GENOMIC DNA]</scope>
    <source>
        <strain evidence="6">METHB21</strain>
    </source>
</reference>
<keyword evidence="7" id="KW-1185">Reference proteome</keyword>
<dbReference type="GO" id="GO:0006355">
    <property type="term" value="P:regulation of DNA-templated transcription"/>
    <property type="evidence" value="ECO:0007669"/>
    <property type="project" value="InterPro"/>
</dbReference>
<evidence type="ECO:0000256" key="5">
    <source>
        <dbReference type="SAM" id="MobiDB-lite"/>
    </source>
</evidence>
<sequence length="78" mass="8984">MSISLTPHFEELVKGKVESGLYNSVSEVMRGALRLLEEHEQLRELRLEELRSDIQKDIDSGASTPWDMEEIKARGRKD</sequence>
<feature type="region of interest" description="Disordered" evidence="5">
    <location>
        <begin position="58"/>
        <end position="78"/>
    </location>
</feature>
<evidence type="ECO:0000256" key="2">
    <source>
        <dbReference type="ARBA" id="ARBA00017940"/>
    </source>
</evidence>
<dbReference type="EMBL" id="CADCXN010000019">
    <property type="protein sequence ID" value="CAA9889622.1"/>
    <property type="molecule type" value="Genomic_DNA"/>
</dbReference>
<dbReference type="RefSeq" id="WP_174624615.1">
    <property type="nucleotide sequence ID" value="NZ_CADCXN010000019.1"/>
</dbReference>
<proteinExistence type="inferred from homology"/>
<evidence type="ECO:0000256" key="4">
    <source>
        <dbReference type="ARBA" id="ARBA00037106"/>
    </source>
</evidence>
<dbReference type="PANTHER" id="PTHR36582:SF2">
    <property type="entry name" value="ANTITOXIN PARD"/>
    <property type="match status" value="1"/>
</dbReference>
<protein>
    <recommendedName>
        <fullName evidence="2">Antitoxin ParD</fullName>
    </recommendedName>
</protein>
<feature type="compositionally biased region" description="Basic and acidic residues" evidence="5">
    <location>
        <begin position="69"/>
        <end position="78"/>
    </location>
</feature>
<dbReference type="PANTHER" id="PTHR36582">
    <property type="entry name" value="ANTITOXIN PARD"/>
    <property type="match status" value="1"/>
</dbReference>
<dbReference type="Gene3D" id="6.10.10.120">
    <property type="entry name" value="Antitoxin ParD1-like"/>
    <property type="match status" value="1"/>
</dbReference>
<dbReference type="Proteomes" id="UP000494216">
    <property type="component" value="Unassembled WGS sequence"/>
</dbReference>
<keyword evidence="3" id="KW-1277">Toxin-antitoxin system</keyword>
<evidence type="ECO:0000313" key="7">
    <source>
        <dbReference type="Proteomes" id="UP000494216"/>
    </source>
</evidence>
<dbReference type="InterPro" id="IPR038296">
    <property type="entry name" value="ParD_sf"/>
</dbReference>
<dbReference type="InterPro" id="IPR022789">
    <property type="entry name" value="ParD"/>
</dbReference>
<evidence type="ECO:0000313" key="6">
    <source>
        <dbReference type="EMBL" id="CAA9889622.1"/>
    </source>
</evidence>
<comment type="function">
    <text evidence="4">Antitoxin component of a type II toxin-antitoxin (TA) system. Neutralizes the effect of toxin ParE.</text>
</comment>
<name>A0A8S0XED8_9GAMM</name>